<comment type="caution">
    <text evidence="2">The sequence shown here is derived from an EMBL/GenBank/DDBJ whole genome shotgun (WGS) entry which is preliminary data.</text>
</comment>
<evidence type="ECO:0000313" key="2">
    <source>
        <dbReference type="EMBL" id="GMN59119.1"/>
    </source>
</evidence>
<sequence length="75" mass="8546">MYLVSNPRWIEEDREASLAFRGMEEELRIFNRTQGVVARDGDPLHIMSCRDVSSGYAQPTPNRGGSCKVPWHKVP</sequence>
<name>A0AA88IZU7_FICCA</name>
<accession>A0AA88IZU7</accession>
<proteinExistence type="predicted"/>
<dbReference type="AlphaFoldDB" id="A0AA88IZU7"/>
<protein>
    <submittedName>
        <fullName evidence="2">Uncharacterized protein</fullName>
    </submittedName>
</protein>
<evidence type="ECO:0000256" key="1">
    <source>
        <dbReference type="SAM" id="MobiDB-lite"/>
    </source>
</evidence>
<reference evidence="2" key="1">
    <citation type="submission" date="2023-07" db="EMBL/GenBank/DDBJ databases">
        <title>draft genome sequence of fig (Ficus carica).</title>
        <authorList>
            <person name="Takahashi T."/>
            <person name="Nishimura K."/>
        </authorList>
    </citation>
    <scope>NUCLEOTIDE SEQUENCE</scope>
</reference>
<feature type="region of interest" description="Disordered" evidence="1">
    <location>
        <begin position="53"/>
        <end position="75"/>
    </location>
</feature>
<dbReference type="Proteomes" id="UP001187192">
    <property type="component" value="Unassembled WGS sequence"/>
</dbReference>
<gene>
    <name evidence="2" type="ORF">TIFTF001_028223</name>
</gene>
<keyword evidence="3" id="KW-1185">Reference proteome</keyword>
<evidence type="ECO:0000313" key="3">
    <source>
        <dbReference type="Proteomes" id="UP001187192"/>
    </source>
</evidence>
<organism evidence="2 3">
    <name type="scientific">Ficus carica</name>
    <name type="common">Common fig</name>
    <dbReference type="NCBI Taxonomy" id="3494"/>
    <lineage>
        <taxon>Eukaryota</taxon>
        <taxon>Viridiplantae</taxon>
        <taxon>Streptophyta</taxon>
        <taxon>Embryophyta</taxon>
        <taxon>Tracheophyta</taxon>
        <taxon>Spermatophyta</taxon>
        <taxon>Magnoliopsida</taxon>
        <taxon>eudicotyledons</taxon>
        <taxon>Gunneridae</taxon>
        <taxon>Pentapetalae</taxon>
        <taxon>rosids</taxon>
        <taxon>fabids</taxon>
        <taxon>Rosales</taxon>
        <taxon>Moraceae</taxon>
        <taxon>Ficeae</taxon>
        <taxon>Ficus</taxon>
    </lineage>
</organism>
<dbReference type="EMBL" id="BTGU01000084">
    <property type="protein sequence ID" value="GMN59119.1"/>
    <property type="molecule type" value="Genomic_DNA"/>
</dbReference>